<organism evidence="2 3">
    <name type="scientific">Stylosanthes scabra</name>
    <dbReference type="NCBI Taxonomy" id="79078"/>
    <lineage>
        <taxon>Eukaryota</taxon>
        <taxon>Viridiplantae</taxon>
        <taxon>Streptophyta</taxon>
        <taxon>Embryophyta</taxon>
        <taxon>Tracheophyta</taxon>
        <taxon>Spermatophyta</taxon>
        <taxon>Magnoliopsida</taxon>
        <taxon>eudicotyledons</taxon>
        <taxon>Gunneridae</taxon>
        <taxon>Pentapetalae</taxon>
        <taxon>rosids</taxon>
        <taxon>fabids</taxon>
        <taxon>Fabales</taxon>
        <taxon>Fabaceae</taxon>
        <taxon>Papilionoideae</taxon>
        <taxon>50 kb inversion clade</taxon>
        <taxon>dalbergioids sensu lato</taxon>
        <taxon>Dalbergieae</taxon>
        <taxon>Pterocarpus clade</taxon>
        <taxon>Stylosanthes</taxon>
    </lineage>
</organism>
<feature type="region of interest" description="Disordered" evidence="1">
    <location>
        <begin position="1"/>
        <end position="50"/>
    </location>
</feature>
<name>A0ABU6U5C8_9FABA</name>
<dbReference type="Proteomes" id="UP001341840">
    <property type="component" value="Unassembled WGS sequence"/>
</dbReference>
<gene>
    <name evidence="2" type="ORF">PIB30_001690</name>
</gene>
<comment type="caution">
    <text evidence="2">The sequence shown here is derived from an EMBL/GenBank/DDBJ whole genome shotgun (WGS) entry which is preliminary data.</text>
</comment>
<proteinExistence type="predicted"/>
<protein>
    <submittedName>
        <fullName evidence="2">Uncharacterized protein</fullName>
    </submittedName>
</protein>
<accession>A0ABU6U5C8</accession>
<evidence type="ECO:0000313" key="2">
    <source>
        <dbReference type="EMBL" id="MED6155008.1"/>
    </source>
</evidence>
<evidence type="ECO:0000313" key="3">
    <source>
        <dbReference type="Proteomes" id="UP001341840"/>
    </source>
</evidence>
<feature type="compositionally biased region" description="Polar residues" evidence="1">
    <location>
        <begin position="33"/>
        <end position="50"/>
    </location>
</feature>
<reference evidence="2 3" key="1">
    <citation type="journal article" date="2023" name="Plants (Basel)">
        <title>Bridging the Gap: Combining Genomics and Transcriptomics Approaches to Understand Stylosanthes scabra, an Orphan Legume from the Brazilian Caatinga.</title>
        <authorList>
            <person name="Ferreira-Neto J.R.C."/>
            <person name="da Silva M.D."/>
            <person name="Binneck E."/>
            <person name="de Melo N.F."/>
            <person name="da Silva R.H."/>
            <person name="de Melo A.L.T.M."/>
            <person name="Pandolfi V."/>
            <person name="Bustamante F.O."/>
            <person name="Brasileiro-Vidal A.C."/>
            <person name="Benko-Iseppon A.M."/>
        </authorList>
    </citation>
    <scope>NUCLEOTIDE SEQUENCE [LARGE SCALE GENOMIC DNA]</scope>
    <source>
        <tissue evidence="2">Leaves</tissue>
    </source>
</reference>
<sequence>MSMVKEKGHLRGRWPSRRSPISPPAKLCLDSGEVTQEQSNSLPRTTSPIA</sequence>
<evidence type="ECO:0000256" key="1">
    <source>
        <dbReference type="SAM" id="MobiDB-lite"/>
    </source>
</evidence>
<dbReference type="EMBL" id="JASCZI010120832">
    <property type="protein sequence ID" value="MED6155008.1"/>
    <property type="molecule type" value="Genomic_DNA"/>
</dbReference>
<keyword evidence="3" id="KW-1185">Reference proteome</keyword>